<feature type="transmembrane region" description="Helical" evidence="7">
    <location>
        <begin position="201"/>
        <end position="225"/>
    </location>
</feature>
<dbReference type="Proteomes" id="UP000606044">
    <property type="component" value="Unassembled WGS sequence"/>
</dbReference>
<evidence type="ECO:0000256" key="1">
    <source>
        <dbReference type="ARBA" id="ARBA00004141"/>
    </source>
</evidence>
<feature type="transmembrane region" description="Helical" evidence="7">
    <location>
        <begin position="167"/>
        <end position="189"/>
    </location>
</feature>
<dbReference type="InterPro" id="IPR044644">
    <property type="entry name" value="DinF-like"/>
</dbReference>
<reference evidence="8" key="2">
    <citation type="submission" date="2020-09" db="EMBL/GenBank/DDBJ databases">
        <authorList>
            <person name="Sun Q."/>
            <person name="Sedlacek I."/>
        </authorList>
    </citation>
    <scope>NUCLEOTIDE SEQUENCE</scope>
    <source>
        <strain evidence="8">CCM 7897</strain>
    </source>
</reference>
<dbReference type="CDD" id="cd13136">
    <property type="entry name" value="MATE_DinF_like"/>
    <property type="match status" value="1"/>
</dbReference>
<feature type="transmembrane region" description="Helical" evidence="7">
    <location>
        <begin position="355"/>
        <end position="375"/>
    </location>
</feature>
<dbReference type="AlphaFoldDB" id="A0A917CFX6"/>
<reference evidence="8" key="1">
    <citation type="journal article" date="2014" name="Int. J. Syst. Evol. Microbiol.">
        <title>Complete genome sequence of Corynebacterium casei LMG S-19264T (=DSM 44701T), isolated from a smear-ripened cheese.</title>
        <authorList>
            <consortium name="US DOE Joint Genome Institute (JGI-PGF)"/>
            <person name="Walter F."/>
            <person name="Albersmeier A."/>
            <person name="Kalinowski J."/>
            <person name="Ruckert C."/>
        </authorList>
    </citation>
    <scope>NUCLEOTIDE SEQUENCE</scope>
    <source>
        <strain evidence="8">CCM 7897</strain>
    </source>
</reference>
<feature type="transmembrane region" description="Helical" evidence="7">
    <location>
        <begin position="387"/>
        <end position="406"/>
    </location>
</feature>
<feature type="transmembrane region" description="Helical" evidence="7">
    <location>
        <begin position="48"/>
        <end position="73"/>
    </location>
</feature>
<dbReference type="InterPro" id="IPR002528">
    <property type="entry name" value="MATE_fam"/>
</dbReference>
<sequence length="443" mass="46562">MGHHGQAGLRPVTHRSVLAIAAPMTLAHLTTPLLGLVATTVVGRLGDAAALGGVALGAVVFDFLFWGFGFLRMGTVGLVAQALGRRDGIEQKAVLARAVLLAVACGLVLVLLQKPIGYLALKMAGASPAVDTALATYYGVRIWAAPMSLANYALLGWLTGLGRTGHALVLQAGINGLNIVLCALLVLWFDEGVAGAAEAAVWAEGVGMLAGLLLCARLIGFRFEVPRSVVLERARMMEMMALNRDILIRSAALLGGLAFFAAQGARMGDTTLAANALLNTMSMLTVYFLDGFATAAEQLCGAAAGARDRTTFSAALRLVFLWGYGFALAAAGLLFGSGPWVLQLMSTNAEVVAEAIAYLPFAALVPLAGVAAYAYDGIYVGAMWSRDMRNLMLASLAVYLLAWFVLRPFGNAGLWMALLVFLMARGGFQALRLPALVRRTFPA</sequence>
<keyword evidence="6 7" id="KW-0472">Membrane</keyword>
<accession>A0A917CFX6</accession>
<feature type="transmembrane region" description="Helical" evidence="7">
    <location>
        <begin position="132"/>
        <end position="155"/>
    </location>
</feature>
<evidence type="ECO:0000313" key="8">
    <source>
        <dbReference type="EMBL" id="GGF87538.1"/>
    </source>
</evidence>
<dbReference type="NCBIfam" id="TIGR00797">
    <property type="entry name" value="matE"/>
    <property type="match status" value="1"/>
</dbReference>
<evidence type="ECO:0000256" key="6">
    <source>
        <dbReference type="ARBA" id="ARBA00023136"/>
    </source>
</evidence>
<evidence type="ECO:0000256" key="3">
    <source>
        <dbReference type="ARBA" id="ARBA00022448"/>
    </source>
</evidence>
<dbReference type="PANTHER" id="PTHR43298">
    <property type="entry name" value="MULTIDRUG RESISTANCE PROTEIN NORM-RELATED"/>
    <property type="match status" value="1"/>
</dbReference>
<evidence type="ECO:0000256" key="5">
    <source>
        <dbReference type="ARBA" id="ARBA00022989"/>
    </source>
</evidence>
<name>A0A917CFX6_9HYPH</name>
<dbReference type="EMBL" id="BMCT01000012">
    <property type="protein sequence ID" value="GGF87538.1"/>
    <property type="molecule type" value="Genomic_DNA"/>
</dbReference>
<feature type="transmembrane region" description="Helical" evidence="7">
    <location>
        <begin position="246"/>
        <end position="266"/>
    </location>
</feature>
<feature type="transmembrane region" description="Helical" evidence="7">
    <location>
        <begin position="314"/>
        <end position="335"/>
    </location>
</feature>
<dbReference type="GO" id="GO:0005886">
    <property type="term" value="C:plasma membrane"/>
    <property type="evidence" value="ECO:0007669"/>
    <property type="project" value="TreeGrafter"/>
</dbReference>
<dbReference type="GO" id="GO:0042910">
    <property type="term" value="F:xenobiotic transmembrane transporter activity"/>
    <property type="evidence" value="ECO:0007669"/>
    <property type="project" value="InterPro"/>
</dbReference>
<protein>
    <submittedName>
        <fullName evidence="8">MATE family efflux transporter</fullName>
    </submittedName>
</protein>
<comment type="caution">
    <text evidence="8">The sequence shown here is derived from an EMBL/GenBank/DDBJ whole genome shotgun (WGS) entry which is preliminary data.</text>
</comment>
<keyword evidence="9" id="KW-1185">Reference proteome</keyword>
<evidence type="ECO:0000313" key="9">
    <source>
        <dbReference type="Proteomes" id="UP000606044"/>
    </source>
</evidence>
<comment type="similarity">
    <text evidence="2">Belongs to the multi antimicrobial extrusion (MATE) (TC 2.A.66.1) family.</text>
</comment>
<evidence type="ECO:0000256" key="2">
    <source>
        <dbReference type="ARBA" id="ARBA00010199"/>
    </source>
</evidence>
<comment type="subcellular location">
    <subcellularLocation>
        <location evidence="1">Membrane</location>
        <topology evidence="1">Multi-pass membrane protein</topology>
    </subcellularLocation>
</comment>
<evidence type="ECO:0000256" key="7">
    <source>
        <dbReference type="SAM" id="Phobius"/>
    </source>
</evidence>
<keyword evidence="5 7" id="KW-1133">Transmembrane helix</keyword>
<feature type="transmembrane region" description="Helical" evidence="7">
    <location>
        <begin position="412"/>
        <end position="431"/>
    </location>
</feature>
<organism evidence="8 9">
    <name type="scientific">Azorhizobium oxalatiphilum</name>
    <dbReference type="NCBI Taxonomy" id="980631"/>
    <lineage>
        <taxon>Bacteria</taxon>
        <taxon>Pseudomonadati</taxon>
        <taxon>Pseudomonadota</taxon>
        <taxon>Alphaproteobacteria</taxon>
        <taxon>Hyphomicrobiales</taxon>
        <taxon>Xanthobacteraceae</taxon>
        <taxon>Azorhizobium</taxon>
    </lineage>
</organism>
<dbReference type="GO" id="GO:0015297">
    <property type="term" value="F:antiporter activity"/>
    <property type="evidence" value="ECO:0007669"/>
    <property type="project" value="InterPro"/>
</dbReference>
<feature type="transmembrane region" description="Helical" evidence="7">
    <location>
        <begin position="17"/>
        <end position="42"/>
    </location>
</feature>
<dbReference type="InterPro" id="IPR050222">
    <property type="entry name" value="MATE_MdtK"/>
</dbReference>
<evidence type="ECO:0000256" key="4">
    <source>
        <dbReference type="ARBA" id="ARBA00022692"/>
    </source>
</evidence>
<proteinExistence type="inferred from homology"/>
<keyword evidence="3" id="KW-0813">Transport</keyword>
<feature type="transmembrane region" description="Helical" evidence="7">
    <location>
        <begin position="94"/>
        <end position="112"/>
    </location>
</feature>
<keyword evidence="4 7" id="KW-0812">Transmembrane</keyword>
<gene>
    <name evidence="8" type="primary">dinF</name>
    <name evidence="8" type="ORF">GCM10007301_54260</name>
</gene>
<dbReference type="Pfam" id="PF01554">
    <property type="entry name" value="MatE"/>
    <property type="match status" value="2"/>
</dbReference>
<dbReference type="PANTHER" id="PTHR43298:SF2">
    <property type="entry name" value="FMN_FAD EXPORTER YEEO-RELATED"/>
    <property type="match status" value="1"/>
</dbReference>